<dbReference type="Pfam" id="PF13358">
    <property type="entry name" value="DDE_3"/>
    <property type="match status" value="1"/>
</dbReference>
<reference evidence="3 4" key="1">
    <citation type="journal article" date="2014" name="Proc. Natl. Acad. Sci. U.S.A.">
        <title>Trajectory and genomic determinants of fungal-pathogen speciation and host adaptation.</title>
        <authorList>
            <person name="Hu X."/>
            <person name="Xiao G."/>
            <person name="Zheng P."/>
            <person name="Shang Y."/>
            <person name="Su Y."/>
            <person name="Zhang X."/>
            <person name="Liu X."/>
            <person name="Zhan S."/>
            <person name="St Leger R.J."/>
            <person name="Wang C."/>
        </authorList>
    </citation>
    <scope>NUCLEOTIDE SEQUENCE [LARGE SCALE GENOMIC DNA]</scope>
    <source>
        <strain evidence="3 4">ARSEF 549</strain>
    </source>
</reference>
<dbReference type="PANTHER" id="PTHR23022:SF119">
    <property type="entry name" value="TC1-LIKE TRANSPOSASE DDE DOMAIN-CONTAINING PROTEIN"/>
    <property type="match status" value="1"/>
</dbReference>
<dbReference type="HOGENOM" id="CLU_033666_0_0_1"/>
<evidence type="ECO:0000313" key="3">
    <source>
        <dbReference type="EMBL" id="KID59338.1"/>
    </source>
</evidence>
<organism evidence="3 4">
    <name type="scientific">Metarhizium anisopliae (strain ARSEF 549)</name>
    <dbReference type="NCBI Taxonomy" id="3151832"/>
    <lineage>
        <taxon>Eukaryota</taxon>
        <taxon>Fungi</taxon>
        <taxon>Dikarya</taxon>
        <taxon>Ascomycota</taxon>
        <taxon>Pezizomycotina</taxon>
        <taxon>Sordariomycetes</taxon>
        <taxon>Hypocreomycetidae</taxon>
        <taxon>Hypocreales</taxon>
        <taxon>Clavicipitaceae</taxon>
        <taxon>Metarhizium</taxon>
    </lineage>
</organism>
<dbReference type="GO" id="GO:0006313">
    <property type="term" value="P:DNA transposition"/>
    <property type="evidence" value="ECO:0007669"/>
    <property type="project" value="InterPro"/>
</dbReference>
<protein>
    <submittedName>
        <fullName evidence="3">Transposase</fullName>
    </submittedName>
</protein>
<dbReference type="Gene3D" id="3.30.420.10">
    <property type="entry name" value="Ribonuclease H-like superfamily/Ribonuclease H"/>
    <property type="match status" value="1"/>
</dbReference>
<name>A0A0B4EM21_METAF</name>
<feature type="domain" description="Transposase Tc1-like" evidence="1">
    <location>
        <begin position="4"/>
        <end position="71"/>
    </location>
</feature>
<dbReference type="OrthoDB" id="5105787at2759"/>
<evidence type="ECO:0000313" key="4">
    <source>
        <dbReference type="Proteomes" id="UP000031186"/>
    </source>
</evidence>
<dbReference type="InterPro" id="IPR002492">
    <property type="entry name" value="Transposase_Tc1-like"/>
</dbReference>
<dbReference type="VEuPathDB" id="FungiDB:MAN_10750"/>
<evidence type="ECO:0000259" key="1">
    <source>
        <dbReference type="Pfam" id="PF01498"/>
    </source>
</evidence>
<proteinExistence type="predicted"/>
<accession>A0A0B4EM21</accession>
<keyword evidence="4" id="KW-1185">Reference proteome</keyword>
<sequence>MAEKRYIIIMLKKNRKITYDALVGAMGGRVSKSTIRRCLRKDWARKWKAMERIPLTKETAAQRLEFARYWMPIIDELMEVIFSDETSIQNLPNNTRYWLFRKPHEKFKKPLVNLKVHGKPKLSLMAWGAIYGTGKSDLVIMERDQDAPRKGYTAKSYQKALAKGLLPIYNGTRQFQQDNARIHNFGGTPQWLQQHCIQWIEWPAHSPDLNPIEHCWKALKQNLTTLFPHIEDLKNNIADRAKLEECMHAAWAAVPQALITRLIESLPRRLRAVIRARSWYTKY</sequence>
<dbReference type="InterPro" id="IPR038717">
    <property type="entry name" value="Tc1-like_DDE_dom"/>
</dbReference>
<evidence type="ECO:0000259" key="2">
    <source>
        <dbReference type="Pfam" id="PF13358"/>
    </source>
</evidence>
<comment type="caution">
    <text evidence="3">The sequence shown here is derived from an EMBL/GenBank/DDBJ whole genome shotgun (WGS) entry which is preliminary data.</text>
</comment>
<gene>
    <name evidence="3" type="ORF">MAN_10750</name>
</gene>
<dbReference type="GO" id="GO:0003677">
    <property type="term" value="F:DNA binding"/>
    <property type="evidence" value="ECO:0007669"/>
    <property type="project" value="InterPro"/>
</dbReference>
<dbReference type="Proteomes" id="UP000031186">
    <property type="component" value="Unassembled WGS sequence"/>
</dbReference>
<dbReference type="GO" id="GO:0015074">
    <property type="term" value="P:DNA integration"/>
    <property type="evidence" value="ECO:0007669"/>
    <property type="project" value="InterPro"/>
</dbReference>
<dbReference type="InterPro" id="IPR052338">
    <property type="entry name" value="Transposase_5"/>
</dbReference>
<dbReference type="EMBL" id="AZNF01000030">
    <property type="protein sequence ID" value="KID59338.1"/>
    <property type="molecule type" value="Genomic_DNA"/>
</dbReference>
<dbReference type="PANTHER" id="PTHR23022">
    <property type="entry name" value="TRANSPOSABLE ELEMENT-RELATED"/>
    <property type="match status" value="1"/>
</dbReference>
<feature type="non-terminal residue" evidence="3">
    <location>
        <position position="1"/>
    </location>
</feature>
<feature type="domain" description="Tc1-like transposase DDE" evidence="2">
    <location>
        <begin position="178"/>
        <end position="233"/>
    </location>
</feature>
<dbReference type="AlphaFoldDB" id="A0A0B4EM21"/>
<dbReference type="InterPro" id="IPR036397">
    <property type="entry name" value="RNaseH_sf"/>
</dbReference>
<dbReference type="Pfam" id="PF01498">
    <property type="entry name" value="HTH_Tnp_Tc3_2"/>
    <property type="match status" value="1"/>
</dbReference>